<accession>A0ABD6DJD6</accession>
<name>A0ABD6DJD6_9EURY</name>
<evidence type="ECO:0000313" key="2">
    <source>
        <dbReference type="EMBL" id="MFD1646440.1"/>
    </source>
</evidence>
<sequence length="263" mass="27892">MSSLTIEVDDPEDAYENLRAMLEAAPVEFSQITSVRLELEYESKAAADESTLPEDGDEQTEADAGFTDPTSIPAPEDGTPSPPIADAETAGESTAESTVDGADEITFRKPEDDDHDDDQTSVFGDPDETAGTDSVFSTPDDAVSFEEPDANAGQPGTTKTTEDGRPLGDAVDRSTARAAEADDDSVSAPSSGQQRTVSPSPQTYNKVVRLLQNRDFPIERGEIEDVAVGAYDVDVEECRAVIDAAIDKGLVAQEGSQLIDPTE</sequence>
<proteinExistence type="predicted"/>
<keyword evidence="3" id="KW-1185">Reference proteome</keyword>
<feature type="compositionally biased region" description="Acidic residues" evidence="1">
    <location>
        <begin position="51"/>
        <end position="61"/>
    </location>
</feature>
<comment type="caution">
    <text evidence="2">The sequence shown here is derived from an EMBL/GenBank/DDBJ whole genome shotgun (WGS) entry which is preliminary data.</text>
</comment>
<gene>
    <name evidence="2" type="ORF">ACFSBL_12185</name>
</gene>
<protein>
    <submittedName>
        <fullName evidence="2">Uncharacterized protein</fullName>
    </submittedName>
</protein>
<dbReference type="EMBL" id="JBHUDO010000002">
    <property type="protein sequence ID" value="MFD1646440.1"/>
    <property type="molecule type" value="Genomic_DNA"/>
</dbReference>
<evidence type="ECO:0000313" key="3">
    <source>
        <dbReference type="Proteomes" id="UP001597034"/>
    </source>
</evidence>
<reference evidence="2 3" key="1">
    <citation type="journal article" date="2019" name="Int. J. Syst. Evol. Microbiol.">
        <title>The Global Catalogue of Microorganisms (GCM) 10K type strain sequencing project: providing services to taxonomists for standard genome sequencing and annotation.</title>
        <authorList>
            <consortium name="The Broad Institute Genomics Platform"/>
            <consortium name="The Broad Institute Genome Sequencing Center for Infectious Disease"/>
            <person name="Wu L."/>
            <person name="Ma J."/>
        </authorList>
    </citation>
    <scope>NUCLEOTIDE SEQUENCE [LARGE SCALE GENOMIC DNA]</scope>
    <source>
        <strain evidence="2 3">CGMCC 1.10390</strain>
    </source>
</reference>
<feature type="region of interest" description="Disordered" evidence="1">
    <location>
        <begin position="45"/>
        <end position="205"/>
    </location>
</feature>
<dbReference type="AlphaFoldDB" id="A0ABD6DJD6"/>
<feature type="compositionally biased region" description="Polar residues" evidence="1">
    <location>
        <begin position="187"/>
        <end position="205"/>
    </location>
</feature>
<dbReference type="Proteomes" id="UP001597034">
    <property type="component" value="Unassembled WGS sequence"/>
</dbReference>
<evidence type="ECO:0000256" key="1">
    <source>
        <dbReference type="SAM" id="MobiDB-lite"/>
    </source>
</evidence>
<dbReference type="RefSeq" id="WP_256398042.1">
    <property type="nucleotide sequence ID" value="NZ_JANHJR010000001.1"/>
</dbReference>
<feature type="compositionally biased region" description="Basic and acidic residues" evidence="1">
    <location>
        <begin position="160"/>
        <end position="175"/>
    </location>
</feature>
<feature type="compositionally biased region" description="Acidic residues" evidence="1">
    <location>
        <begin position="113"/>
        <end position="130"/>
    </location>
</feature>
<organism evidence="2 3">
    <name type="scientific">Haloarchaeobius litoreus</name>
    <dbReference type="NCBI Taxonomy" id="755306"/>
    <lineage>
        <taxon>Archaea</taxon>
        <taxon>Methanobacteriati</taxon>
        <taxon>Methanobacteriota</taxon>
        <taxon>Stenosarchaea group</taxon>
        <taxon>Halobacteria</taxon>
        <taxon>Halobacteriales</taxon>
        <taxon>Halorubellaceae</taxon>
        <taxon>Haloarchaeobius</taxon>
    </lineage>
</organism>